<sequence length="255" mass="29522">MNSNIYKVPLIILLLVVCSQCTEEQEKRKFNIPSSFSGEGKVYHLGADGKLNATKNFTVTKASVKLNIALSQVGYWEDISSCEQKQVFVEQHLDNFQEKASIIFSGEKKECAMHHIGEGRGVQAVIDGMNNPFEDKNFKYKGFHEAIWDQSQKFYIFNNENEEGEVMMQFYYSDVTGLLRYQVMNRPDSIQVLDMADLFNVNELLTEEDFEIKECIKKDEMEKREQAKKEKEEADEQGKNESQAQSEQQEEKTEF</sequence>
<proteinExistence type="predicted"/>
<reference evidence="3 4" key="1">
    <citation type="submission" date="2014-06" db="EMBL/GenBank/DDBJ databases">
        <authorList>
            <person name="Swart Estienne"/>
        </authorList>
    </citation>
    <scope>NUCLEOTIDE SEQUENCE [LARGE SCALE GENOMIC DNA]</scope>
    <source>
        <strain evidence="3 4">130c</strain>
    </source>
</reference>
<keyword evidence="2" id="KW-0732">Signal</keyword>
<feature type="compositionally biased region" description="Basic and acidic residues" evidence="1">
    <location>
        <begin position="221"/>
        <end position="239"/>
    </location>
</feature>
<dbReference type="EMBL" id="CCKQ01003776">
    <property type="protein sequence ID" value="CDW74919.1"/>
    <property type="molecule type" value="Genomic_DNA"/>
</dbReference>
<feature type="region of interest" description="Disordered" evidence="1">
    <location>
        <begin position="221"/>
        <end position="255"/>
    </location>
</feature>
<keyword evidence="4" id="KW-1185">Reference proteome</keyword>
<evidence type="ECO:0000256" key="2">
    <source>
        <dbReference type="SAM" id="SignalP"/>
    </source>
</evidence>
<dbReference type="AlphaFoldDB" id="A0A078A2B6"/>
<gene>
    <name evidence="3" type="primary">Contig6736.g7208</name>
    <name evidence="3" type="ORF">STYLEM_3903</name>
</gene>
<name>A0A078A2B6_STYLE</name>
<evidence type="ECO:0000313" key="4">
    <source>
        <dbReference type="Proteomes" id="UP000039865"/>
    </source>
</evidence>
<dbReference type="Proteomes" id="UP000039865">
    <property type="component" value="Unassembled WGS sequence"/>
</dbReference>
<feature type="signal peptide" evidence="2">
    <location>
        <begin position="1"/>
        <end position="24"/>
    </location>
</feature>
<organism evidence="3 4">
    <name type="scientific">Stylonychia lemnae</name>
    <name type="common">Ciliate</name>
    <dbReference type="NCBI Taxonomy" id="5949"/>
    <lineage>
        <taxon>Eukaryota</taxon>
        <taxon>Sar</taxon>
        <taxon>Alveolata</taxon>
        <taxon>Ciliophora</taxon>
        <taxon>Intramacronucleata</taxon>
        <taxon>Spirotrichea</taxon>
        <taxon>Stichotrichia</taxon>
        <taxon>Sporadotrichida</taxon>
        <taxon>Oxytrichidae</taxon>
        <taxon>Stylonychinae</taxon>
        <taxon>Stylonychia</taxon>
    </lineage>
</organism>
<accession>A0A078A2B6</accession>
<dbReference type="InParanoid" id="A0A078A2B6"/>
<protein>
    <submittedName>
        <fullName evidence="3">Uncharacterized protein</fullName>
    </submittedName>
</protein>
<feature type="chain" id="PRO_5001729146" evidence="2">
    <location>
        <begin position="25"/>
        <end position="255"/>
    </location>
</feature>
<evidence type="ECO:0000313" key="3">
    <source>
        <dbReference type="EMBL" id="CDW74919.1"/>
    </source>
</evidence>
<evidence type="ECO:0000256" key="1">
    <source>
        <dbReference type="SAM" id="MobiDB-lite"/>
    </source>
</evidence>